<feature type="compositionally biased region" description="Polar residues" evidence="1">
    <location>
        <begin position="160"/>
        <end position="175"/>
    </location>
</feature>
<keyword evidence="4" id="KW-1185">Reference proteome</keyword>
<comment type="caution">
    <text evidence="3">The sequence shown here is derived from an EMBL/GenBank/DDBJ whole genome shotgun (WGS) entry which is preliminary data.</text>
</comment>
<dbReference type="PROSITE" id="PS00028">
    <property type="entry name" value="ZINC_FINGER_C2H2_1"/>
    <property type="match status" value="1"/>
</dbReference>
<accession>A0A2U1PBW0</accession>
<protein>
    <recommendedName>
        <fullName evidence="2">C2H2-type domain-containing protein</fullName>
    </recommendedName>
</protein>
<feature type="domain" description="C2H2-type" evidence="2">
    <location>
        <begin position="294"/>
        <end position="315"/>
    </location>
</feature>
<organism evidence="3 4">
    <name type="scientific">Artemisia annua</name>
    <name type="common">Sweet wormwood</name>
    <dbReference type="NCBI Taxonomy" id="35608"/>
    <lineage>
        <taxon>Eukaryota</taxon>
        <taxon>Viridiplantae</taxon>
        <taxon>Streptophyta</taxon>
        <taxon>Embryophyta</taxon>
        <taxon>Tracheophyta</taxon>
        <taxon>Spermatophyta</taxon>
        <taxon>Magnoliopsida</taxon>
        <taxon>eudicotyledons</taxon>
        <taxon>Gunneridae</taxon>
        <taxon>Pentapetalae</taxon>
        <taxon>asterids</taxon>
        <taxon>campanulids</taxon>
        <taxon>Asterales</taxon>
        <taxon>Asteraceae</taxon>
        <taxon>Asteroideae</taxon>
        <taxon>Anthemideae</taxon>
        <taxon>Artemisiinae</taxon>
        <taxon>Artemisia</taxon>
    </lineage>
</organism>
<dbReference type="Proteomes" id="UP000245207">
    <property type="component" value="Unassembled WGS sequence"/>
</dbReference>
<dbReference type="PANTHER" id="PTHR45786:SF74">
    <property type="entry name" value="ATP-DEPENDENT DNA HELICASE"/>
    <property type="match status" value="1"/>
</dbReference>
<evidence type="ECO:0000313" key="4">
    <source>
        <dbReference type="Proteomes" id="UP000245207"/>
    </source>
</evidence>
<sequence>MKEKRIPSSENIKNCSPLKLPQKNVPIIHESLGCQPHDVTGNLHYPELEGLQSLSATDDGSTKDLFQGQNPNITKREMDFHYGSDTGVVCGLPANFFGPRRRKPTNSELGLHKNSSGKRLEMPCNEMVAGVTEGFPPHCVPDSSAANRPNSDGCVIGGSSVYNAQSSNQNPTTNRKPNDRIDEDAVRDHPLISHLVPMAGGVSVGDDAQVGVAAHVCHQPRSEKRKRCADEVSPRHRSHIIGATQPRKRNRRTSQASTSCANDHSQNITEGSTSYTPQDTSSAYDDLGDCTESCNYCNAIFWRGERLAGHGYGSHVSRYHLCCSNGKVFMQSEPDPPEYIKQLLGNATFMENIRAYNQMFVMTSFGTTVDSTVNQERGPYVFKVSGQIYHRIGSLCPTGDDDPKFLQLYIYDTKNEVRNRLNPFSSSEHLL</sequence>
<name>A0A2U1PBW0_ARTAN</name>
<evidence type="ECO:0000313" key="3">
    <source>
        <dbReference type="EMBL" id="PWA83245.1"/>
    </source>
</evidence>
<dbReference type="STRING" id="35608.A0A2U1PBW0"/>
<dbReference type="PANTHER" id="PTHR45786">
    <property type="entry name" value="DNA BINDING PROTEIN-LIKE"/>
    <property type="match status" value="1"/>
</dbReference>
<dbReference type="InterPro" id="IPR013087">
    <property type="entry name" value="Znf_C2H2_type"/>
</dbReference>
<dbReference type="OrthoDB" id="1928976at2759"/>
<feature type="region of interest" description="Disordered" evidence="1">
    <location>
        <begin position="150"/>
        <end position="181"/>
    </location>
</feature>
<dbReference type="AlphaFoldDB" id="A0A2U1PBW0"/>
<evidence type="ECO:0000259" key="2">
    <source>
        <dbReference type="PROSITE" id="PS00028"/>
    </source>
</evidence>
<reference evidence="3 4" key="1">
    <citation type="journal article" date="2018" name="Mol. Plant">
        <title>The genome of Artemisia annua provides insight into the evolution of Asteraceae family and artemisinin biosynthesis.</title>
        <authorList>
            <person name="Shen Q."/>
            <person name="Zhang L."/>
            <person name="Liao Z."/>
            <person name="Wang S."/>
            <person name="Yan T."/>
            <person name="Shi P."/>
            <person name="Liu M."/>
            <person name="Fu X."/>
            <person name="Pan Q."/>
            <person name="Wang Y."/>
            <person name="Lv Z."/>
            <person name="Lu X."/>
            <person name="Zhang F."/>
            <person name="Jiang W."/>
            <person name="Ma Y."/>
            <person name="Chen M."/>
            <person name="Hao X."/>
            <person name="Li L."/>
            <person name="Tang Y."/>
            <person name="Lv G."/>
            <person name="Zhou Y."/>
            <person name="Sun X."/>
            <person name="Brodelius P.E."/>
            <person name="Rose J.K.C."/>
            <person name="Tang K."/>
        </authorList>
    </citation>
    <scope>NUCLEOTIDE SEQUENCE [LARGE SCALE GENOMIC DNA]</scope>
    <source>
        <strain evidence="4">cv. Huhao1</strain>
        <tissue evidence="3">Leaf</tissue>
    </source>
</reference>
<evidence type="ECO:0000256" key="1">
    <source>
        <dbReference type="SAM" id="MobiDB-lite"/>
    </source>
</evidence>
<proteinExistence type="predicted"/>
<gene>
    <name evidence="3" type="ORF">CTI12_AA170250</name>
</gene>
<feature type="compositionally biased region" description="Polar residues" evidence="1">
    <location>
        <begin position="253"/>
        <end position="280"/>
    </location>
</feature>
<dbReference type="EMBL" id="PKPP01001372">
    <property type="protein sequence ID" value="PWA83245.1"/>
    <property type="molecule type" value="Genomic_DNA"/>
</dbReference>
<feature type="region of interest" description="Disordered" evidence="1">
    <location>
        <begin position="223"/>
        <end position="280"/>
    </location>
</feature>